<organism evidence="2 3">
    <name type="scientific">Armillaria novae-zelandiae</name>
    <dbReference type="NCBI Taxonomy" id="153914"/>
    <lineage>
        <taxon>Eukaryota</taxon>
        <taxon>Fungi</taxon>
        <taxon>Dikarya</taxon>
        <taxon>Basidiomycota</taxon>
        <taxon>Agaricomycotina</taxon>
        <taxon>Agaricomycetes</taxon>
        <taxon>Agaricomycetidae</taxon>
        <taxon>Agaricales</taxon>
        <taxon>Marasmiineae</taxon>
        <taxon>Physalacriaceae</taxon>
        <taxon>Armillaria</taxon>
    </lineage>
</organism>
<evidence type="ECO:0000313" key="2">
    <source>
        <dbReference type="EMBL" id="KAK0460881.1"/>
    </source>
</evidence>
<dbReference type="EMBL" id="JAUEPR010000157">
    <property type="protein sequence ID" value="KAK0460881.1"/>
    <property type="molecule type" value="Genomic_DNA"/>
</dbReference>
<evidence type="ECO:0000313" key="3">
    <source>
        <dbReference type="Proteomes" id="UP001175227"/>
    </source>
</evidence>
<reference evidence="2" key="1">
    <citation type="submission" date="2023-06" db="EMBL/GenBank/DDBJ databases">
        <authorList>
            <consortium name="Lawrence Berkeley National Laboratory"/>
            <person name="Ahrendt S."/>
            <person name="Sahu N."/>
            <person name="Indic B."/>
            <person name="Wong-Bajracharya J."/>
            <person name="Merenyi Z."/>
            <person name="Ke H.-M."/>
            <person name="Monk M."/>
            <person name="Kocsube S."/>
            <person name="Drula E."/>
            <person name="Lipzen A."/>
            <person name="Balint B."/>
            <person name="Henrissat B."/>
            <person name="Andreopoulos B."/>
            <person name="Martin F.M."/>
            <person name="Harder C.B."/>
            <person name="Rigling D."/>
            <person name="Ford K.L."/>
            <person name="Foster G.D."/>
            <person name="Pangilinan J."/>
            <person name="Papanicolaou A."/>
            <person name="Barry K."/>
            <person name="LaButti K."/>
            <person name="Viragh M."/>
            <person name="Koriabine M."/>
            <person name="Yan M."/>
            <person name="Riley R."/>
            <person name="Champramary S."/>
            <person name="Plett K.L."/>
            <person name="Tsai I.J."/>
            <person name="Slot J."/>
            <person name="Sipos G."/>
            <person name="Plett J."/>
            <person name="Nagy L.G."/>
            <person name="Grigoriev I.V."/>
        </authorList>
    </citation>
    <scope>NUCLEOTIDE SEQUENCE</scope>
    <source>
        <strain evidence="2">ICMP 16352</strain>
    </source>
</reference>
<evidence type="ECO:0000256" key="1">
    <source>
        <dbReference type="SAM" id="MobiDB-lite"/>
    </source>
</evidence>
<accession>A0AA39N8B0</accession>
<name>A0AA39N8B0_9AGAR</name>
<feature type="region of interest" description="Disordered" evidence="1">
    <location>
        <begin position="65"/>
        <end position="93"/>
    </location>
</feature>
<sequence>MPLIEVIEDIESVKQINDPWNFFHELDALKRIEADYHERMKAEVQADIACAREKDKALYTQLQSKTLKHRHERSPDKMIAMSVTEDPKSGSNI</sequence>
<dbReference type="Proteomes" id="UP001175227">
    <property type="component" value="Unassembled WGS sequence"/>
</dbReference>
<proteinExistence type="predicted"/>
<dbReference type="AlphaFoldDB" id="A0AA39N8B0"/>
<comment type="caution">
    <text evidence="2">The sequence shown here is derived from an EMBL/GenBank/DDBJ whole genome shotgun (WGS) entry which is preliminary data.</text>
</comment>
<protein>
    <submittedName>
        <fullName evidence="2">Uncharacterized protein</fullName>
    </submittedName>
</protein>
<keyword evidence="3" id="KW-1185">Reference proteome</keyword>
<gene>
    <name evidence="2" type="ORF">IW261DRAFT_1577218</name>
</gene>